<accession>A0A2S7IJL7</accession>
<evidence type="ECO:0000256" key="3">
    <source>
        <dbReference type="ARBA" id="ARBA00023163"/>
    </source>
</evidence>
<dbReference type="Proteomes" id="UP000239590">
    <property type="component" value="Unassembled WGS sequence"/>
</dbReference>
<dbReference type="SUPFAM" id="SSF46689">
    <property type="entry name" value="Homeodomain-like"/>
    <property type="match status" value="2"/>
</dbReference>
<dbReference type="PANTHER" id="PTHR47893:SF1">
    <property type="entry name" value="REGULATORY PROTEIN PCHR"/>
    <property type="match status" value="1"/>
</dbReference>
<dbReference type="PANTHER" id="PTHR47893">
    <property type="entry name" value="REGULATORY PROTEIN PCHR"/>
    <property type="match status" value="1"/>
</dbReference>
<dbReference type="EMBL" id="PTRA01000002">
    <property type="protein sequence ID" value="PQA56838.1"/>
    <property type="molecule type" value="Genomic_DNA"/>
</dbReference>
<dbReference type="InterPro" id="IPR018060">
    <property type="entry name" value="HTH_AraC"/>
</dbReference>
<comment type="caution">
    <text evidence="5">The sequence shown here is derived from an EMBL/GenBank/DDBJ whole genome shotgun (WGS) entry which is preliminary data.</text>
</comment>
<keyword evidence="2" id="KW-0238">DNA-binding</keyword>
<dbReference type="GO" id="GO:0003700">
    <property type="term" value="F:DNA-binding transcription factor activity"/>
    <property type="evidence" value="ECO:0007669"/>
    <property type="project" value="InterPro"/>
</dbReference>
<sequence>MSPDSTVPKILPLLAQRLSTVIQNRIVVIPETFGSGTCSGYVFNEHIRLLILNYDLREDLIVKSPEVMPPGKMILFKFQNVIPETQGANRPSVLIATSHMQTDGVVPIHSHRSTLNIEIDAQYLKSLLDTSHLPPLLQSLIENTQPLLFEEMIFPSLQTLVDAIVSEPVEETFKLFFLRVKVEELICRLLMVLKKRDQTPLYALNPHDLEIIYTIRDQMLARLETPPVIEELARQAHMSSSKFKRLFRQIFGDSLFSYYQTFRIKEAARLLKEEKLSVAEVGYRLGFTNLSHFSKVFHEHIGTKPKQYSRS</sequence>
<dbReference type="RefSeq" id="WP_104714413.1">
    <property type="nucleotide sequence ID" value="NZ_PTRA01000002.1"/>
</dbReference>
<keyword evidence="1" id="KW-0805">Transcription regulation</keyword>
<dbReference type="InterPro" id="IPR053142">
    <property type="entry name" value="PchR_regulatory_protein"/>
</dbReference>
<dbReference type="OrthoDB" id="1156172at2"/>
<feature type="domain" description="HTH araC/xylS-type" evidence="4">
    <location>
        <begin position="213"/>
        <end position="311"/>
    </location>
</feature>
<dbReference type="Gene3D" id="1.10.10.60">
    <property type="entry name" value="Homeodomain-like"/>
    <property type="match status" value="2"/>
</dbReference>
<dbReference type="InterPro" id="IPR020449">
    <property type="entry name" value="Tscrpt_reg_AraC-type_HTH"/>
</dbReference>
<dbReference type="SMART" id="SM00342">
    <property type="entry name" value="HTH_ARAC"/>
    <property type="match status" value="1"/>
</dbReference>
<evidence type="ECO:0000256" key="1">
    <source>
        <dbReference type="ARBA" id="ARBA00023015"/>
    </source>
</evidence>
<proteinExistence type="predicted"/>
<evidence type="ECO:0000313" key="6">
    <source>
        <dbReference type="Proteomes" id="UP000239590"/>
    </source>
</evidence>
<evidence type="ECO:0000256" key="2">
    <source>
        <dbReference type="ARBA" id="ARBA00023125"/>
    </source>
</evidence>
<evidence type="ECO:0000313" key="5">
    <source>
        <dbReference type="EMBL" id="PQA56838.1"/>
    </source>
</evidence>
<dbReference type="AlphaFoldDB" id="A0A2S7IJL7"/>
<protein>
    <submittedName>
        <fullName evidence="5">AraC family transcriptional regulator</fullName>
    </submittedName>
</protein>
<keyword evidence="6" id="KW-1185">Reference proteome</keyword>
<dbReference type="PROSITE" id="PS01124">
    <property type="entry name" value="HTH_ARAC_FAMILY_2"/>
    <property type="match status" value="1"/>
</dbReference>
<dbReference type="InterPro" id="IPR009057">
    <property type="entry name" value="Homeodomain-like_sf"/>
</dbReference>
<name>A0A2S7IJL7_9BACT</name>
<evidence type="ECO:0000259" key="4">
    <source>
        <dbReference type="PROSITE" id="PS01124"/>
    </source>
</evidence>
<keyword evidence="3" id="KW-0804">Transcription</keyword>
<organism evidence="5 6">
    <name type="scientific">Siphonobacter curvatus</name>
    <dbReference type="NCBI Taxonomy" id="2094562"/>
    <lineage>
        <taxon>Bacteria</taxon>
        <taxon>Pseudomonadati</taxon>
        <taxon>Bacteroidota</taxon>
        <taxon>Cytophagia</taxon>
        <taxon>Cytophagales</taxon>
        <taxon>Cytophagaceae</taxon>
        <taxon>Siphonobacter</taxon>
    </lineage>
</organism>
<reference evidence="6" key="1">
    <citation type="submission" date="2018-02" db="EMBL/GenBank/DDBJ databases">
        <title>Genome sequencing of Solimonas sp. HR-BB.</title>
        <authorList>
            <person name="Lee Y."/>
            <person name="Jeon C.O."/>
        </authorList>
    </citation>
    <scope>NUCLEOTIDE SEQUENCE [LARGE SCALE GENOMIC DNA]</scope>
    <source>
        <strain evidence="6">HR-U</strain>
    </source>
</reference>
<dbReference type="GO" id="GO:0043565">
    <property type="term" value="F:sequence-specific DNA binding"/>
    <property type="evidence" value="ECO:0007669"/>
    <property type="project" value="InterPro"/>
</dbReference>
<gene>
    <name evidence="5" type="ORF">C5O19_15995</name>
</gene>
<dbReference type="Pfam" id="PF12833">
    <property type="entry name" value="HTH_18"/>
    <property type="match status" value="1"/>
</dbReference>
<dbReference type="PRINTS" id="PR00032">
    <property type="entry name" value="HTHARAC"/>
</dbReference>